<dbReference type="Proteomes" id="UP000754495">
    <property type="component" value="Unassembled WGS sequence"/>
</dbReference>
<keyword evidence="2" id="KW-0255">Endonuclease</keyword>
<dbReference type="InterPro" id="IPR011335">
    <property type="entry name" value="Restrct_endonuc-II-like"/>
</dbReference>
<gene>
    <name evidence="2" type="ORF">FHX46_000784</name>
</gene>
<accession>A0ABX0SRG2</accession>
<evidence type="ECO:0000259" key="1">
    <source>
        <dbReference type="Pfam" id="PF05685"/>
    </source>
</evidence>
<protein>
    <submittedName>
        <fullName evidence="2">Uma2 family endonuclease</fullName>
    </submittedName>
</protein>
<evidence type="ECO:0000313" key="3">
    <source>
        <dbReference type="Proteomes" id="UP000754495"/>
    </source>
</evidence>
<dbReference type="EMBL" id="JAANOU010000001">
    <property type="protein sequence ID" value="NIH78254.1"/>
    <property type="molecule type" value="Genomic_DNA"/>
</dbReference>
<dbReference type="InterPro" id="IPR012296">
    <property type="entry name" value="Nuclease_put_TT1808"/>
</dbReference>
<dbReference type="CDD" id="cd06260">
    <property type="entry name" value="DUF820-like"/>
    <property type="match status" value="1"/>
</dbReference>
<feature type="domain" description="Putative restriction endonuclease" evidence="1">
    <location>
        <begin position="21"/>
        <end position="124"/>
    </location>
</feature>
<dbReference type="Gene3D" id="3.90.1570.10">
    <property type="entry name" value="tt1808, chain A"/>
    <property type="match status" value="1"/>
</dbReference>
<keyword evidence="2" id="KW-0540">Nuclease</keyword>
<evidence type="ECO:0000313" key="2">
    <source>
        <dbReference type="EMBL" id="NIH78254.1"/>
    </source>
</evidence>
<keyword evidence="3" id="KW-1185">Reference proteome</keyword>
<dbReference type="SUPFAM" id="SSF52980">
    <property type="entry name" value="Restriction endonuclease-like"/>
    <property type="match status" value="1"/>
</dbReference>
<dbReference type="Pfam" id="PF05685">
    <property type="entry name" value="Uma2"/>
    <property type="match status" value="1"/>
</dbReference>
<sequence>MSSAVTGYGWDWQALLRTWQELDVPEGWRAEITEGGVTMTPPPGNGHSNIAELVNRALVRAAPDERAVLQTLGIAISGASRLYQPDLVVVPRRELLTRPDTVPVPAKTAELVVEIVSRGNARTDVSRSCGPTRRRRFRSTS</sequence>
<dbReference type="GO" id="GO:0004519">
    <property type="term" value="F:endonuclease activity"/>
    <property type="evidence" value="ECO:0007669"/>
    <property type="project" value="UniProtKB-KW"/>
</dbReference>
<proteinExistence type="predicted"/>
<organism evidence="2 3">
    <name type="scientific">Amycolatopsis viridis</name>
    <dbReference type="NCBI Taxonomy" id="185678"/>
    <lineage>
        <taxon>Bacteria</taxon>
        <taxon>Bacillati</taxon>
        <taxon>Actinomycetota</taxon>
        <taxon>Actinomycetes</taxon>
        <taxon>Pseudonocardiales</taxon>
        <taxon>Pseudonocardiaceae</taxon>
        <taxon>Amycolatopsis</taxon>
    </lineage>
</organism>
<keyword evidence="2" id="KW-0378">Hydrolase</keyword>
<comment type="caution">
    <text evidence="2">The sequence shown here is derived from an EMBL/GenBank/DDBJ whole genome shotgun (WGS) entry which is preliminary data.</text>
</comment>
<reference evidence="2 3" key="1">
    <citation type="submission" date="2020-03" db="EMBL/GenBank/DDBJ databases">
        <title>Sequencing the genomes of 1000 actinobacteria strains.</title>
        <authorList>
            <person name="Klenk H.-P."/>
        </authorList>
    </citation>
    <scope>NUCLEOTIDE SEQUENCE [LARGE SCALE GENOMIC DNA]</scope>
    <source>
        <strain evidence="2 3">DSM 45668</strain>
    </source>
</reference>
<dbReference type="InterPro" id="IPR008538">
    <property type="entry name" value="Uma2"/>
</dbReference>
<name>A0ABX0SRG2_9PSEU</name>